<dbReference type="InterPro" id="IPR015300">
    <property type="entry name" value="DNA-bd_pseudobarrel_sf"/>
</dbReference>
<dbReference type="Proteomes" id="UP001293254">
    <property type="component" value="Unassembled WGS sequence"/>
</dbReference>
<evidence type="ECO:0000313" key="8">
    <source>
        <dbReference type="EMBL" id="KAK4437977.1"/>
    </source>
</evidence>
<reference evidence="8" key="1">
    <citation type="submission" date="2020-06" db="EMBL/GenBank/DDBJ databases">
        <authorList>
            <person name="Li T."/>
            <person name="Hu X."/>
            <person name="Zhang T."/>
            <person name="Song X."/>
            <person name="Zhang H."/>
            <person name="Dai N."/>
            <person name="Sheng W."/>
            <person name="Hou X."/>
            <person name="Wei L."/>
        </authorList>
    </citation>
    <scope>NUCLEOTIDE SEQUENCE</scope>
    <source>
        <strain evidence="8">3651</strain>
        <tissue evidence="8">Leaf</tissue>
    </source>
</reference>
<comment type="subcellular location">
    <subcellularLocation>
        <location evidence="1">Nucleus</location>
    </subcellularLocation>
</comment>
<feature type="region of interest" description="Disordered" evidence="6">
    <location>
        <begin position="1"/>
        <end position="37"/>
    </location>
</feature>
<organism evidence="8 9">
    <name type="scientific">Sesamum alatum</name>
    <dbReference type="NCBI Taxonomy" id="300844"/>
    <lineage>
        <taxon>Eukaryota</taxon>
        <taxon>Viridiplantae</taxon>
        <taxon>Streptophyta</taxon>
        <taxon>Embryophyta</taxon>
        <taxon>Tracheophyta</taxon>
        <taxon>Spermatophyta</taxon>
        <taxon>Magnoliopsida</taxon>
        <taxon>eudicotyledons</taxon>
        <taxon>Gunneridae</taxon>
        <taxon>Pentapetalae</taxon>
        <taxon>asterids</taxon>
        <taxon>lamiids</taxon>
        <taxon>Lamiales</taxon>
        <taxon>Pedaliaceae</taxon>
        <taxon>Sesamum</taxon>
    </lineage>
</organism>
<feature type="compositionally biased region" description="Basic and acidic residues" evidence="6">
    <location>
        <begin position="15"/>
        <end position="28"/>
    </location>
</feature>
<dbReference type="InterPro" id="IPR051442">
    <property type="entry name" value="B3_domain"/>
</dbReference>
<proteinExistence type="predicted"/>
<dbReference type="AlphaFoldDB" id="A0AAE1YXN2"/>
<dbReference type="EMBL" id="JACGWO010000001">
    <property type="protein sequence ID" value="KAK4437977.1"/>
    <property type="molecule type" value="Genomic_DNA"/>
</dbReference>
<keyword evidence="5" id="KW-0539">Nucleus</keyword>
<sequence>MAPSSCSISTLSDSAKSHHAEPDQKETHSSVSSTPTTTLPQHIMIFGASIKIDQFKNADNRVGKEVNQVPWEEEGFDIVKTATSVILGDDGDRGGKRKTRQFIDFFASDETKADQEPAGPGIKKRKITAVRPRYAPPSTDLDLSIGRVDEDCWKIKKVLTRSDIDGSSRLLLGKLLVQEHILPHVVGNRPEGEGVEVNIRDVDTGTEHLLVLKLWRSNSFVFMKNWKSDFVKRRKLKAKDEIGLRWDEEHSRLEFTLLNGN</sequence>
<feature type="compositionally biased region" description="Polar residues" evidence="6">
    <location>
        <begin position="1"/>
        <end position="14"/>
    </location>
</feature>
<feature type="domain" description="TF-B3" evidence="7">
    <location>
        <begin position="155"/>
        <end position="261"/>
    </location>
</feature>
<evidence type="ECO:0000256" key="4">
    <source>
        <dbReference type="ARBA" id="ARBA00023163"/>
    </source>
</evidence>
<evidence type="ECO:0000256" key="2">
    <source>
        <dbReference type="ARBA" id="ARBA00023015"/>
    </source>
</evidence>
<gene>
    <name evidence="8" type="ORF">Salat_0131800</name>
</gene>
<keyword evidence="2" id="KW-0805">Transcription regulation</keyword>
<dbReference type="GO" id="GO:0005634">
    <property type="term" value="C:nucleus"/>
    <property type="evidence" value="ECO:0007669"/>
    <property type="project" value="UniProtKB-SubCell"/>
</dbReference>
<keyword evidence="4" id="KW-0804">Transcription</keyword>
<evidence type="ECO:0000256" key="5">
    <source>
        <dbReference type="ARBA" id="ARBA00023242"/>
    </source>
</evidence>
<dbReference type="PANTHER" id="PTHR34269">
    <property type="entry name" value="TRANSCRIPTION FACTOR B3-DOMAIN FAMILY-RELATED"/>
    <property type="match status" value="1"/>
</dbReference>
<accession>A0AAE1YXN2</accession>
<dbReference type="SUPFAM" id="SSF101936">
    <property type="entry name" value="DNA-binding pseudobarrel domain"/>
    <property type="match status" value="1"/>
</dbReference>
<name>A0AAE1YXN2_9LAMI</name>
<evidence type="ECO:0000256" key="6">
    <source>
        <dbReference type="SAM" id="MobiDB-lite"/>
    </source>
</evidence>
<comment type="caution">
    <text evidence="8">The sequence shown here is derived from an EMBL/GenBank/DDBJ whole genome shotgun (WGS) entry which is preliminary data.</text>
</comment>
<dbReference type="Gene3D" id="2.40.330.10">
    <property type="entry name" value="DNA-binding pseudobarrel domain"/>
    <property type="match status" value="1"/>
</dbReference>
<reference evidence="8" key="2">
    <citation type="journal article" date="2024" name="Plant">
        <title>Genomic evolution and insights into agronomic trait innovations of Sesamum species.</title>
        <authorList>
            <person name="Miao H."/>
            <person name="Wang L."/>
            <person name="Qu L."/>
            <person name="Liu H."/>
            <person name="Sun Y."/>
            <person name="Le M."/>
            <person name="Wang Q."/>
            <person name="Wei S."/>
            <person name="Zheng Y."/>
            <person name="Lin W."/>
            <person name="Duan Y."/>
            <person name="Cao H."/>
            <person name="Xiong S."/>
            <person name="Wang X."/>
            <person name="Wei L."/>
            <person name="Li C."/>
            <person name="Ma Q."/>
            <person name="Ju M."/>
            <person name="Zhao R."/>
            <person name="Li G."/>
            <person name="Mu C."/>
            <person name="Tian Q."/>
            <person name="Mei H."/>
            <person name="Zhang T."/>
            <person name="Gao T."/>
            <person name="Zhang H."/>
        </authorList>
    </citation>
    <scope>NUCLEOTIDE SEQUENCE</scope>
    <source>
        <strain evidence="8">3651</strain>
    </source>
</reference>
<dbReference type="SMART" id="SM01019">
    <property type="entry name" value="B3"/>
    <property type="match status" value="1"/>
</dbReference>
<protein>
    <submittedName>
        <fullName evidence="8">B3 domain-containing protein</fullName>
    </submittedName>
</protein>
<dbReference type="InterPro" id="IPR003340">
    <property type="entry name" value="B3_DNA-bd"/>
</dbReference>
<dbReference type="CDD" id="cd10017">
    <property type="entry name" value="B3_DNA"/>
    <property type="match status" value="1"/>
</dbReference>
<evidence type="ECO:0000256" key="3">
    <source>
        <dbReference type="ARBA" id="ARBA00023125"/>
    </source>
</evidence>
<keyword evidence="9" id="KW-1185">Reference proteome</keyword>
<keyword evidence="3" id="KW-0238">DNA-binding</keyword>
<evidence type="ECO:0000313" key="9">
    <source>
        <dbReference type="Proteomes" id="UP001293254"/>
    </source>
</evidence>
<dbReference type="PANTHER" id="PTHR34269:SF11">
    <property type="entry name" value="B3 DOMAIN PROTEIN"/>
    <property type="match status" value="1"/>
</dbReference>
<dbReference type="GO" id="GO:0003677">
    <property type="term" value="F:DNA binding"/>
    <property type="evidence" value="ECO:0007669"/>
    <property type="project" value="UniProtKB-KW"/>
</dbReference>
<evidence type="ECO:0000259" key="7">
    <source>
        <dbReference type="SMART" id="SM01019"/>
    </source>
</evidence>
<evidence type="ECO:0000256" key="1">
    <source>
        <dbReference type="ARBA" id="ARBA00004123"/>
    </source>
</evidence>